<dbReference type="EMBL" id="CATQJA010001575">
    <property type="protein sequence ID" value="CAJ0567820.1"/>
    <property type="molecule type" value="Genomic_DNA"/>
</dbReference>
<keyword evidence="1 2" id="KW-0732">Signal</keyword>
<feature type="chain" id="PRO_5041588903" evidence="2">
    <location>
        <begin position="17"/>
        <end position="85"/>
    </location>
</feature>
<evidence type="ECO:0000313" key="3">
    <source>
        <dbReference type="EMBL" id="CAJ0567820.1"/>
    </source>
</evidence>
<sequence>MMKLAWLLLFLGLTLAAVDYSDWDKAQKFCGREVGAVVSIVCEKEDMDDAPPNSDARAVIEKCCHGAEGCTLNWVKTECARVFPE</sequence>
<dbReference type="InterPro" id="IPR036438">
    <property type="entry name" value="Insulin-like_sf"/>
</dbReference>
<protein>
    <submittedName>
        <fullName evidence="4">Uncharacterized protein</fullName>
    </submittedName>
</protein>
<proteinExistence type="predicted"/>
<gene>
    <name evidence="4" type="ORF">MSPICULIGERA_LOCUS25557</name>
    <name evidence="3" type="ORF">MSPICULIGERA_LOCUS6356</name>
</gene>
<name>A0AA36DI66_9BILA</name>
<evidence type="ECO:0000256" key="2">
    <source>
        <dbReference type="SAM" id="SignalP"/>
    </source>
</evidence>
<evidence type="ECO:0000313" key="4">
    <source>
        <dbReference type="EMBL" id="CAJ0587599.1"/>
    </source>
</evidence>
<dbReference type="Proteomes" id="UP001177023">
    <property type="component" value="Unassembled WGS sequence"/>
</dbReference>
<evidence type="ECO:0000313" key="5">
    <source>
        <dbReference type="Proteomes" id="UP001177023"/>
    </source>
</evidence>
<reference evidence="4" key="1">
    <citation type="submission" date="2023-06" db="EMBL/GenBank/DDBJ databases">
        <authorList>
            <person name="Delattre M."/>
        </authorList>
    </citation>
    <scope>NUCLEOTIDE SEQUENCE</scope>
    <source>
        <strain evidence="4">AF72</strain>
    </source>
</reference>
<dbReference type="SUPFAM" id="SSF56994">
    <property type="entry name" value="Insulin-like"/>
    <property type="match status" value="1"/>
</dbReference>
<dbReference type="EMBL" id="CATQJA010002710">
    <property type="protein sequence ID" value="CAJ0587599.1"/>
    <property type="molecule type" value="Genomic_DNA"/>
</dbReference>
<dbReference type="Gene3D" id="1.10.100.10">
    <property type="entry name" value="Insulin-like"/>
    <property type="match status" value="1"/>
</dbReference>
<dbReference type="AlphaFoldDB" id="A0AA36DI66"/>
<comment type="caution">
    <text evidence="4">The sequence shown here is derived from an EMBL/GenBank/DDBJ whole genome shotgun (WGS) entry which is preliminary data.</text>
</comment>
<feature type="signal peptide" evidence="2">
    <location>
        <begin position="1"/>
        <end position="16"/>
    </location>
</feature>
<feature type="non-terminal residue" evidence="4">
    <location>
        <position position="85"/>
    </location>
</feature>
<keyword evidence="5" id="KW-1185">Reference proteome</keyword>
<accession>A0AA36DI66</accession>
<evidence type="ECO:0000256" key="1">
    <source>
        <dbReference type="ARBA" id="ARBA00022729"/>
    </source>
</evidence>
<organism evidence="4 5">
    <name type="scientific">Mesorhabditis spiculigera</name>
    <dbReference type="NCBI Taxonomy" id="96644"/>
    <lineage>
        <taxon>Eukaryota</taxon>
        <taxon>Metazoa</taxon>
        <taxon>Ecdysozoa</taxon>
        <taxon>Nematoda</taxon>
        <taxon>Chromadorea</taxon>
        <taxon>Rhabditida</taxon>
        <taxon>Rhabditina</taxon>
        <taxon>Rhabditomorpha</taxon>
        <taxon>Rhabditoidea</taxon>
        <taxon>Rhabditidae</taxon>
        <taxon>Mesorhabditinae</taxon>
        <taxon>Mesorhabditis</taxon>
    </lineage>
</organism>